<dbReference type="InterPro" id="IPR036047">
    <property type="entry name" value="F-box-like_dom_sf"/>
</dbReference>
<reference evidence="3" key="1">
    <citation type="submission" date="2020-07" db="EMBL/GenBank/DDBJ databases">
        <title>Genome sequence and genetic diversity analysis of an under-domesticated orphan crop, white fonio (Digitaria exilis).</title>
        <authorList>
            <person name="Bennetzen J.L."/>
            <person name="Chen S."/>
            <person name="Ma X."/>
            <person name="Wang X."/>
            <person name="Yssel A.E.J."/>
            <person name="Chaluvadi S.R."/>
            <person name="Johnson M."/>
            <person name="Gangashetty P."/>
            <person name="Hamidou F."/>
            <person name="Sanogo M.D."/>
            <person name="Zwaenepoel A."/>
            <person name="Wallace J."/>
            <person name="Van De Peer Y."/>
            <person name="Van Deynze A."/>
        </authorList>
    </citation>
    <scope>NUCLEOTIDE SEQUENCE</scope>
    <source>
        <tissue evidence="3">Leaves</tissue>
    </source>
</reference>
<dbReference type="PANTHER" id="PTHR33207">
    <property type="entry name" value="F-BOX DOMAIN CONTAINING PROTEIN-RELATED"/>
    <property type="match status" value="1"/>
</dbReference>
<proteinExistence type="predicted"/>
<feature type="domain" description="F-box" evidence="2">
    <location>
        <begin position="22"/>
        <end position="69"/>
    </location>
</feature>
<dbReference type="AlphaFoldDB" id="A0A835BR63"/>
<evidence type="ECO:0000313" key="3">
    <source>
        <dbReference type="EMBL" id="KAF8711597.1"/>
    </source>
</evidence>
<gene>
    <name evidence="3" type="ORF">HU200_029048</name>
</gene>
<organism evidence="3 4">
    <name type="scientific">Digitaria exilis</name>
    <dbReference type="NCBI Taxonomy" id="1010633"/>
    <lineage>
        <taxon>Eukaryota</taxon>
        <taxon>Viridiplantae</taxon>
        <taxon>Streptophyta</taxon>
        <taxon>Embryophyta</taxon>
        <taxon>Tracheophyta</taxon>
        <taxon>Spermatophyta</taxon>
        <taxon>Magnoliopsida</taxon>
        <taxon>Liliopsida</taxon>
        <taxon>Poales</taxon>
        <taxon>Poaceae</taxon>
        <taxon>PACMAD clade</taxon>
        <taxon>Panicoideae</taxon>
        <taxon>Panicodae</taxon>
        <taxon>Paniceae</taxon>
        <taxon>Anthephorinae</taxon>
        <taxon>Digitaria</taxon>
    </lineage>
</organism>
<evidence type="ECO:0000259" key="2">
    <source>
        <dbReference type="PROSITE" id="PS50181"/>
    </source>
</evidence>
<evidence type="ECO:0000313" key="4">
    <source>
        <dbReference type="Proteomes" id="UP000636709"/>
    </source>
</evidence>
<dbReference type="Pfam" id="PF00646">
    <property type="entry name" value="F-box"/>
    <property type="match status" value="1"/>
</dbReference>
<dbReference type="EMBL" id="JACEFO010001748">
    <property type="protein sequence ID" value="KAF8711597.1"/>
    <property type="molecule type" value="Genomic_DNA"/>
</dbReference>
<feature type="region of interest" description="Disordered" evidence="1">
    <location>
        <begin position="1"/>
        <end position="24"/>
    </location>
</feature>
<comment type="caution">
    <text evidence="3">The sequence shown here is derived from an EMBL/GenBank/DDBJ whole genome shotgun (WGS) entry which is preliminary data.</text>
</comment>
<accession>A0A835BR63</accession>
<keyword evidence="4" id="KW-1185">Reference proteome</keyword>
<protein>
    <recommendedName>
        <fullName evidence="2">F-box domain-containing protein</fullName>
    </recommendedName>
</protein>
<dbReference type="OrthoDB" id="674561at2759"/>
<dbReference type="SUPFAM" id="SSF81383">
    <property type="entry name" value="F-box domain"/>
    <property type="match status" value="1"/>
</dbReference>
<dbReference type="Proteomes" id="UP000636709">
    <property type="component" value="Unassembled WGS sequence"/>
</dbReference>
<dbReference type="InterPro" id="IPR001810">
    <property type="entry name" value="F-box_dom"/>
</dbReference>
<sequence>MESDKRRQHTGECPPVGETSTTSTVHDVPDHVLELILLRLDASACLVRAASACKRWCRVVAGAGFLKRFRLLHVPVMGYYHNYSDLPVFQVPASMSLDFLPEIDGTWMVIDSRNGILLVQNRHKTIKSYDVDPDLAVCEPLTWQYKTIRMPEPLRRPHDDASRSLGLFLSSGGMRRGEAAGRRGGHHSSNANNISLSNFKIIDVLLTGHMAFRSRVVPAASVYRSSHGGWRLVTCGWKKGSNATVLSRDDDCFAFAGRANGSLYWTSIQGLGRALVVEEATARVSLEHLPVSIERWSEASAFRVLGSECGSTLRAVCLVGDYLSFYARRRGGEWVFQTNANLRLPQDIRGALWLPEILAAHETCVLVASQGCTRLLEVDLKTMAVERVRKRVDNEWPVYAYEMPWPPTLKAQAPLRV</sequence>
<dbReference type="PROSITE" id="PS50181">
    <property type="entry name" value="FBOX"/>
    <property type="match status" value="1"/>
</dbReference>
<evidence type="ECO:0000256" key="1">
    <source>
        <dbReference type="SAM" id="MobiDB-lite"/>
    </source>
</evidence>
<name>A0A835BR63_9POAL</name>